<dbReference type="OrthoDB" id="3782725at2"/>
<protein>
    <recommendedName>
        <fullName evidence="4">Histidine kinase</fullName>
    </recommendedName>
</protein>
<dbReference type="RefSeq" id="WP_091115519.1">
    <property type="nucleotide sequence ID" value="NZ_BKAF01000017.1"/>
</dbReference>
<organism evidence="2 3">
    <name type="scientific">Nocardioides psychrotolerans</name>
    <dbReference type="NCBI Taxonomy" id="1005945"/>
    <lineage>
        <taxon>Bacteria</taxon>
        <taxon>Bacillati</taxon>
        <taxon>Actinomycetota</taxon>
        <taxon>Actinomycetes</taxon>
        <taxon>Propionibacteriales</taxon>
        <taxon>Nocardioidaceae</taxon>
        <taxon>Nocardioides</taxon>
    </lineage>
</organism>
<dbReference type="AlphaFoldDB" id="A0A1I3LY23"/>
<evidence type="ECO:0000313" key="2">
    <source>
        <dbReference type="EMBL" id="SFI89336.1"/>
    </source>
</evidence>
<dbReference type="Proteomes" id="UP000198649">
    <property type="component" value="Unassembled WGS sequence"/>
</dbReference>
<evidence type="ECO:0000256" key="1">
    <source>
        <dbReference type="SAM" id="MobiDB-lite"/>
    </source>
</evidence>
<dbReference type="EMBL" id="FOQG01000014">
    <property type="protein sequence ID" value="SFI89336.1"/>
    <property type="molecule type" value="Genomic_DNA"/>
</dbReference>
<proteinExistence type="predicted"/>
<feature type="region of interest" description="Disordered" evidence="1">
    <location>
        <begin position="79"/>
        <end position="111"/>
    </location>
</feature>
<keyword evidence="3" id="KW-1185">Reference proteome</keyword>
<reference evidence="2 3" key="1">
    <citation type="submission" date="2016-10" db="EMBL/GenBank/DDBJ databases">
        <authorList>
            <person name="de Groot N.N."/>
        </authorList>
    </citation>
    <scope>NUCLEOTIDE SEQUENCE [LARGE SCALE GENOMIC DNA]</scope>
    <source>
        <strain evidence="2 3">CGMCC 1.11156</strain>
    </source>
</reference>
<evidence type="ECO:0000313" key="3">
    <source>
        <dbReference type="Proteomes" id="UP000198649"/>
    </source>
</evidence>
<gene>
    <name evidence="2" type="ORF">SAMN05216561_114120</name>
</gene>
<sequence>MRGTCIDITDRVLAETEREHAAVRLGEAHERRRQASELNDNVVQGLTTAIYALELEDTARAWQLLQNTLEAARGLMSGLGGGEAGKEIPDSDLLRTSAARVSPAPGASATD</sequence>
<evidence type="ECO:0008006" key="4">
    <source>
        <dbReference type="Google" id="ProtNLM"/>
    </source>
</evidence>
<accession>A0A1I3LY23</accession>
<feature type="compositionally biased region" description="Basic and acidic residues" evidence="1">
    <location>
        <begin position="84"/>
        <end position="93"/>
    </location>
</feature>
<name>A0A1I3LY23_9ACTN</name>